<reference evidence="1 2" key="1">
    <citation type="submission" date="2017-09" db="EMBL/GenBank/DDBJ databases">
        <title>Depth-based differentiation of microbial function through sediment-hosted aquifers and enrichment of novel symbionts in the deep terrestrial subsurface.</title>
        <authorList>
            <person name="Probst A.J."/>
            <person name="Ladd B."/>
            <person name="Jarett J.K."/>
            <person name="Geller-Mcgrath D.E."/>
            <person name="Sieber C.M."/>
            <person name="Emerson J.B."/>
            <person name="Anantharaman K."/>
            <person name="Thomas B.C."/>
            <person name="Malmstrom R."/>
            <person name="Stieglmeier M."/>
            <person name="Klingl A."/>
            <person name="Woyke T."/>
            <person name="Ryan C.M."/>
            <person name="Banfield J.F."/>
        </authorList>
    </citation>
    <scope>NUCLEOTIDE SEQUENCE [LARGE SCALE GENOMIC DNA]</scope>
    <source>
        <strain evidence="1">CG10_big_fil_rev_8_21_14_0_10_32_10</strain>
    </source>
</reference>
<dbReference type="EMBL" id="PCXU01000029">
    <property type="protein sequence ID" value="PIR43293.1"/>
    <property type="molecule type" value="Genomic_DNA"/>
</dbReference>
<proteinExistence type="predicted"/>
<evidence type="ECO:0000313" key="2">
    <source>
        <dbReference type="Proteomes" id="UP000230214"/>
    </source>
</evidence>
<gene>
    <name evidence="1" type="ORF">COV24_03475</name>
</gene>
<dbReference type="Proteomes" id="UP000230214">
    <property type="component" value="Unassembled WGS sequence"/>
</dbReference>
<comment type="caution">
    <text evidence="1">The sequence shown here is derived from an EMBL/GenBank/DDBJ whole genome shotgun (WGS) entry which is preliminary data.</text>
</comment>
<name>A0A2H0R9V4_UNCKA</name>
<dbReference type="InterPro" id="IPR029044">
    <property type="entry name" value="Nucleotide-diphossugar_trans"/>
</dbReference>
<accession>A0A2H0R9V4</accession>
<protein>
    <submittedName>
        <fullName evidence="1">Uncharacterized protein</fullName>
    </submittedName>
</protein>
<dbReference type="SUPFAM" id="SSF53448">
    <property type="entry name" value="Nucleotide-diphospho-sugar transferases"/>
    <property type="match status" value="1"/>
</dbReference>
<organism evidence="1 2">
    <name type="scientific">candidate division WWE3 bacterium CG10_big_fil_rev_8_21_14_0_10_32_10</name>
    <dbReference type="NCBI Taxonomy" id="1975090"/>
    <lineage>
        <taxon>Bacteria</taxon>
        <taxon>Katanobacteria</taxon>
    </lineage>
</organism>
<sequence>MGFDRLFITVKDRKSELATVCKSLLHSDMRSYIREVVFLDDHSEDMASIQRIYSAFMYACLPIGIKARFLPAKDGRYGINQSLDRIKYYKSDRIWILNGDMIVLSNYFGRCSDIHNYGINQYGDDGLMVSGFHTFLHGYTDVLSVCGALKKKSISGQSNLVSWNNLDRLLKCFSSPTMNRGWDLHIGENFKTILVTNPSASQHIGIFEGLNQVGLSGFPGSWADLRS</sequence>
<dbReference type="AlphaFoldDB" id="A0A2H0R9V4"/>
<evidence type="ECO:0000313" key="1">
    <source>
        <dbReference type="EMBL" id="PIR43293.1"/>
    </source>
</evidence>